<dbReference type="AlphaFoldDB" id="A0A177B9H4"/>
<keyword evidence="3" id="KW-0106">Calcium</keyword>
<feature type="domain" description="EF-hand" evidence="4">
    <location>
        <begin position="484"/>
        <end position="519"/>
    </location>
</feature>
<dbReference type="InterPro" id="IPR002048">
    <property type="entry name" value="EF_hand_dom"/>
</dbReference>
<dbReference type="InterPro" id="IPR015070">
    <property type="entry name" value="EF_hand_DJBP"/>
</dbReference>
<dbReference type="InterPro" id="IPR011992">
    <property type="entry name" value="EF-hand-dom_pair"/>
</dbReference>
<dbReference type="Pfam" id="PF13499">
    <property type="entry name" value="EF-hand_7"/>
    <property type="match status" value="1"/>
</dbReference>
<dbReference type="PANTHER" id="PTHR20875:SF2">
    <property type="entry name" value="EF-HAND CALCIUM-BINDING DOMAIN-CONTAINING PROTEIN 6"/>
    <property type="match status" value="1"/>
</dbReference>
<protein>
    <submittedName>
        <fullName evidence="5">DJ-1-binding protein</fullName>
    </submittedName>
</protein>
<dbReference type="InterPro" id="IPR052603">
    <property type="entry name" value="EFCB6"/>
</dbReference>
<dbReference type="GO" id="GO:0005509">
    <property type="term" value="F:calcium ion binding"/>
    <property type="evidence" value="ECO:0007669"/>
    <property type="project" value="InterPro"/>
</dbReference>
<feature type="domain" description="EF-hand" evidence="4">
    <location>
        <begin position="282"/>
        <end position="317"/>
    </location>
</feature>
<evidence type="ECO:0000256" key="2">
    <source>
        <dbReference type="ARBA" id="ARBA00022737"/>
    </source>
</evidence>
<dbReference type="PROSITE" id="PS50222">
    <property type="entry name" value="EF_HAND_2"/>
    <property type="match status" value="3"/>
</dbReference>
<gene>
    <name evidence="5" type="ORF">A3Q56_01929</name>
</gene>
<accession>A0A177B9H4</accession>
<dbReference type="EMBL" id="LWCA01000163">
    <property type="protein sequence ID" value="OAF70303.1"/>
    <property type="molecule type" value="Genomic_DNA"/>
</dbReference>
<proteinExistence type="predicted"/>
<evidence type="ECO:0000259" key="4">
    <source>
        <dbReference type="PROSITE" id="PS50222"/>
    </source>
</evidence>
<evidence type="ECO:0000313" key="5">
    <source>
        <dbReference type="EMBL" id="OAF70303.1"/>
    </source>
</evidence>
<keyword evidence="1" id="KW-0597">Phosphoprotein</keyword>
<sequence>MNRVKIMSSKEIIHGFVDRLKQHFRQFNESFLLYSKSKRGKITKTDFRKILSDCGIYLNSEDFGIVCQFINFNEKGSLNYDQFLKSFANLGDPGVHGPDIKILNSKNHHVNKHREPHDESLFVKDLNVYMNSKLRENFGSLRQAFSKLDFNHVGYLTCLNFKRLFSLCMLNMSNSNLNFEKFCKNLNIDETKKIYYKDFLDLFEIRENLNNGHKWLVSNHRYNLCKDDKLMTAQQVHRLMALKAHQHYKDLACAFCLIDAPVSSTIRRNGLRATLKKFNFNINEEEFETLWRIYDEDNKGELSFPKFISKLVGEQFTPGDLNGTSSRIYLSHFAEINRQKENQSNIHDILSQNNVNNLAKLDIDGIINMIVEKLREYYRNYYTAFKAFDTKKKGYLIKSDIIHGLETMNIFLNELKRKELFEKLKMEDSGLNYKLFMRYFKDGNFDVVKIDKINNEKTYNKSNFSNLKLPYVYLPDNFYEIIFEKFHVLEKAFIAIDVDKKGILPKKSFKQIIKIFCMDLNTKQFKELFERLSMNGTKDTVEYTKFLNYISQGKENVETTKSQSTTKYVLSEDDVHLLDYLKKQIQNNHKDITSTFKCACHSESVDMSTFMKLLSPYLTELCDDKLSHLMNELLVEEFKEDKIDWKKYFDSLVKPIETKDEDSTEFINNNSLHDKTNKIEGINTIQNTQTQKFEGSIKSNNFTCTSMLSKYTARSFTSDASATSDFVNAQNVDNKIEKLVKKNWRKLFKAFKEQDKLLNGHISNENFRDAMLSINSTIPIELINKLISKYDIYSNSKINYREFIKYFVIKKCETIKEEMYDDSFRNRIKMFMKDNWKEIRRRFLVCDSKRSGHITIDQFRFILREMNINLDEMEFIHLLDQYDTNFDGQIAYNKFIANFLKK</sequence>
<evidence type="ECO:0000256" key="1">
    <source>
        <dbReference type="ARBA" id="ARBA00022553"/>
    </source>
</evidence>
<dbReference type="SUPFAM" id="SSF47473">
    <property type="entry name" value="EF-hand"/>
    <property type="match status" value="4"/>
</dbReference>
<reference evidence="5 6" key="1">
    <citation type="submission" date="2016-04" db="EMBL/GenBank/DDBJ databases">
        <title>The genome of Intoshia linei affirms orthonectids as highly simplified spiralians.</title>
        <authorList>
            <person name="Mikhailov K.V."/>
            <person name="Slusarev G.S."/>
            <person name="Nikitin M.A."/>
            <person name="Logacheva M.D."/>
            <person name="Penin A."/>
            <person name="Aleoshin V."/>
            <person name="Panchin Y.V."/>
        </authorList>
    </citation>
    <scope>NUCLEOTIDE SEQUENCE [LARGE SCALE GENOMIC DNA]</scope>
    <source>
        <strain evidence="5">Intl2013</strain>
        <tissue evidence="5">Whole animal</tissue>
    </source>
</reference>
<keyword evidence="6" id="KW-1185">Reference proteome</keyword>
<dbReference type="Gene3D" id="1.10.238.10">
    <property type="entry name" value="EF-hand"/>
    <property type="match status" value="6"/>
</dbReference>
<dbReference type="Pfam" id="PF08976">
    <property type="entry name" value="EF-hand_11"/>
    <property type="match status" value="1"/>
</dbReference>
<dbReference type="GO" id="GO:0005654">
    <property type="term" value="C:nucleoplasm"/>
    <property type="evidence" value="ECO:0007669"/>
    <property type="project" value="TreeGrafter"/>
</dbReference>
<feature type="domain" description="EF-hand" evidence="4">
    <location>
        <begin position="834"/>
        <end position="869"/>
    </location>
</feature>
<dbReference type="Proteomes" id="UP000078046">
    <property type="component" value="Unassembled WGS sequence"/>
</dbReference>
<organism evidence="5 6">
    <name type="scientific">Intoshia linei</name>
    <dbReference type="NCBI Taxonomy" id="1819745"/>
    <lineage>
        <taxon>Eukaryota</taxon>
        <taxon>Metazoa</taxon>
        <taxon>Spiralia</taxon>
        <taxon>Lophotrochozoa</taxon>
        <taxon>Mesozoa</taxon>
        <taxon>Orthonectida</taxon>
        <taxon>Rhopaluridae</taxon>
        <taxon>Intoshia</taxon>
    </lineage>
</organism>
<dbReference type="OrthoDB" id="26525at2759"/>
<dbReference type="PANTHER" id="PTHR20875">
    <property type="entry name" value="EF-HAND CALCIUM-BINDING DOMAIN-CONTAINING PROTEIN 6-RELATED"/>
    <property type="match status" value="1"/>
</dbReference>
<comment type="caution">
    <text evidence="5">The sequence shown here is derived from an EMBL/GenBank/DDBJ whole genome shotgun (WGS) entry which is preliminary data.</text>
</comment>
<keyword evidence="2" id="KW-0677">Repeat</keyword>
<evidence type="ECO:0000256" key="3">
    <source>
        <dbReference type="ARBA" id="ARBA00022837"/>
    </source>
</evidence>
<name>A0A177B9H4_9BILA</name>
<evidence type="ECO:0000313" key="6">
    <source>
        <dbReference type="Proteomes" id="UP000078046"/>
    </source>
</evidence>
<dbReference type="SMART" id="SM00054">
    <property type="entry name" value="EFh"/>
    <property type="match status" value="7"/>
</dbReference>